<dbReference type="EnsemblMetazoa" id="RPRC002976-RA">
    <property type="protein sequence ID" value="RPRC002976-PA"/>
    <property type="gene ID" value="RPRC002976"/>
</dbReference>
<accession>T1HG04</accession>
<dbReference type="InterPro" id="IPR046426">
    <property type="entry name" value="DAXX_histone-bd_sf"/>
</dbReference>
<dbReference type="InParanoid" id="T1HG04"/>
<organism evidence="1 2">
    <name type="scientific">Rhodnius prolixus</name>
    <name type="common">Triatomid bug</name>
    <dbReference type="NCBI Taxonomy" id="13249"/>
    <lineage>
        <taxon>Eukaryota</taxon>
        <taxon>Metazoa</taxon>
        <taxon>Ecdysozoa</taxon>
        <taxon>Arthropoda</taxon>
        <taxon>Hexapoda</taxon>
        <taxon>Insecta</taxon>
        <taxon>Pterygota</taxon>
        <taxon>Neoptera</taxon>
        <taxon>Paraneoptera</taxon>
        <taxon>Hemiptera</taxon>
        <taxon>Heteroptera</taxon>
        <taxon>Panheteroptera</taxon>
        <taxon>Cimicomorpha</taxon>
        <taxon>Reduviidae</taxon>
        <taxon>Triatominae</taxon>
        <taxon>Rhodnius</taxon>
    </lineage>
</organism>
<dbReference type="EMBL" id="ACPB03006525">
    <property type="status" value="NOT_ANNOTATED_CDS"/>
    <property type="molecule type" value="Genomic_DNA"/>
</dbReference>
<reference evidence="1" key="1">
    <citation type="submission" date="2015-05" db="UniProtKB">
        <authorList>
            <consortium name="EnsemblMetazoa"/>
        </authorList>
    </citation>
    <scope>IDENTIFICATION</scope>
</reference>
<dbReference type="GO" id="GO:0042393">
    <property type="term" value="F:histone binding"/>
    <property type="evidence" value="ECO:0007669"/>
    <property type="project" value="InterPro"/>
</dbReference>
<dbReference type="Proteomes" id="UP000015103">
    <property type="component" value="Unassembled WGS sequence"/>
</dbReference>
<evidence type="ECO:0000313" key="2">
    <source>
        <dbReference type="Proteomes" id="UP000015103"/>
    </source>
</evidence>
<protein>
    <submittedName>
        <fullName evidence="1">Uncharacterized protein</fullName>
    </submittedName>
</protein>
<sequence>MTVVERKIWKYYNAALPSKTQSRDLKIFLESCISKIENILSSTKDKFLISRIIKEFINELKNDPNVVDDKLRKLYFVYNKLVRRITKLEETEVESDDDGGNPYIYLDRYRKKAVEVYNKICELEGRSSDADRPTLQRFFFTGSSAPIPVQRALERYYNKTHIFPDSYDVRKLVKKVNKEENLSLSESEVQKT</sequence>
<dbReference type="HOGENOM" id="CLU_1418459_0_0_1"/>
<dbReference type="AlphaFoldDB" id="T1HG04"/>
<proteinExistence type="predicted"/>
<dbReference type="STRING" id="13249.T1HG04"/>
<name>T1HG04_RHOPR</name>
<dbReference type="eggNOG" id="ENOG502QRS6">
    <property type="taxonomic scope" value="Eukaryota"/>
</dbReference>
<dbReference type="Gene3D" id="1.20.58.2170">
    <property type="match status" value="1"/>
</dbReference>
<keyword evidence="2" id="KW-1185">Reference proteome</keyword>
<evidence type="ECO:0000313" key="1">
    <source>
        <dbReference type="EnsemblMetazoa" id="RPRC002976-PA"/>
    </source>
</evidence>
<dbReference type="VEuPathDB" id="VectorBase:RPRC002976"/>